<comment type="caution">
    <text evidence="1">The sequence shown here is derived from an EMBL/GenBank/DDBJ whole genome shotgun (WGS) entry which is preliminary data.</text>
</comment>
<proteinExistence type="predicted"/>
<evidence type="ECO:0000313" key="1">
    <source>
        <dbReference type="EMBL" id="TCK90579.1"/>
    </source>
</evidence>
<accession>A0A4R1MJS9</accession>
<dbReference type="AlphaFoldDB" id="A0A4R1MJS9"/>
<sequence>MEKSFAVLKLTDKFEEIPIKIPFEKILSKDYVYRKKLDKIYSRIPIIKECIEILGVQGYQVQLPLTKDIIKEKGVNYTKRIVDETLDDLTTCGCNAFIMPDEIIEIGREKEVLLSNGKALSFLLMEEIVEKILEVKNLTYKDTKFVLVDGNESVTDYCLDILYDKINYLSIITPRPEYFNEKSEKILEETGLILSILEEPIIDTLESDIVINCSNSQSKAFYFFNKKTVLVDFISEKKHIKNILLKRKDIRLIDEVGVSIHDERYKMDVLQGVVFSQNRVLRSWSVYGYNNEMFDRIKRSLNQYNIQINDLYEYGHKIN</sequence>
<dbReference type="OrthoDB" id="2049844at2"/>
<reference evidence="1 2" key="1">
    <citation type="submission" date="2019-03" db="EMBL/GenBank/DDBJ databases">
        <title>Genomic Encyclopedia of Type Strains, Phase IV (KMG-IV): sequencing the most valuable type-strain genomes for metagenomic binning, comparative biology and taxonomic classification.</title>
        <authorList>
            <person name="Goeker M."/>
        </authorList>
    </citation>
    <scope>NUCLEOTIDE SEQUENCE [LARGE SCALE GENOMIC DNA]</scope>
    <source>
        <strain evidence="1 2">DSM 24176</strain>
    </source>
</reference>
<protein>
    <submittedName>
        <fullName evidence="1">Uncharacterized protein</fullName>
    </submittedName>
</protein>
<organism evidence="1 2">
    <name type="scientific">Natranaerovirga hydrolytica</name>
    <dbReference type="NCBI Taxonomy" id="680378"/>
    <lineage>
        <taxon>Bacteria</taxon>
        <taxon>Bacillati</taxon>
        <taxon>Bacillota</taxon>
        <taxon>Clostridia</taxon>
        <taxon>Lachnospirales</taxon>
        <taxon>Natranaerovirgaceae</taxon>
        <taxon>Natranaerovirga</taxon>
    </lineage>
</organism>
<name>A0A4R1MJS9_9FIRM</name>
<dbReference type="Proteomes" id="UP000294545">
    <property type="component" value="Unassembled WGS sequence"/>
</dbReference>
<evidence type="ECO:0000313" key="2">
    <source>
        <dbReference type="Proteomes" id="UP000294545"/>
    </source>
</evidence>
<dbReference type="EMBL" id="SMGQ01000015">
    <property type="protein sequence ID" value="TCK90579.1"/>
    <property type="molecule type" value="Genomic_DNA"/>
</dbReference>
<keyword evidence="2" id="KW-1185">Reference proteome</keyword>
<gene>
    <name evidence="1" type="ORF">EDC19_2348</name>
</gene>
<dbReference type="RefSeq" id="WP_132283024.1">
    <property type="nucleotide sequence ID" value="NZ_SMGQ01000015.1"/>
</dbReference>